<dbReference type="CDD" id="cd00221">
    <property type="entry name" value="Vsr"/>
    <property type="match status" value="1"/>
</dbReference>
<keyword evidence="2" id="KW-0255">Endonuclease</keyword>
<dbReference type="EMBL" id="PVXL01000021">
    <property type="protein sequence ID" value="PRR76305.1"/>
    <property type="molecule type" value="Genomic_DNA"/>
</dbReference>
<dbReference type="NCBIfam" id="TIGR00632">
    <property type="entry name" value="vsr"/>
    <property type="match status" value="1"/>
</dbReference>
<organism evidence="7 8">
    <name type="scientific">Neomoorella stamsii</name>
    <dbReference type="NCBI Taxonomy" id="1266720"/>
    <lineage>
        <taxon>Bacteria</taxon>
        <taxon>Bacillati</taxon>
        <taxon>Bacillota</taxon>
        <taxon>Clostridia</taxon>
        <taxon>Neomoorellales</taxon>
        <taxon>Neomoorellaceae</taxon>
        <taxon>Neomoorella</taxon>
    </lineage>
</organism>
<keyword evidence="3" id="KW-0227">DNA damage</keyword>
<proteinExistence type="inferred from homology"/>
<dbReference type="EC" id="3.1.-.-" evidence="7"/>
<keyword evidence="8" id="KW-1185">Reference proteome</keyword>
<keyword evidence="5" id="KW-0234">DNA repair</keyword>
<evidence type="ECO:0000313" key="7">
    <source>
        <dbReference type="EMBL" id="PRR76305.1"/>
    </source>
</evidence>
<dbReference type="GO" id="GO:0016787">
    <property type="term" value="F:hydrolase activity"/>
    <property type="evidence" value="ECO:0007669"/>
    <property type="project" value="UniProtKB-KW"/>
</dbReference>
<dbReference type="REBASE" id="266504">
    <property type="entry name" value="V.Mst26271ORF4620P"/>
</dbReference>
<comment type="similarity">
    <text evidence="6">Belongs to the Vsr family.</text>
</comment>
<reference evidence="7 8" key="1">
    <citation type="submission" date="2018-03" db="EMBL/GenBank/DDBJ databases">
        <title>Genome sequence of Moorella stamsii DSM 26217.</title>
        <authorList>
            <person name="Poehlein A."/>
            <person name="Daniel R."/>
        </authorList>
    </citation>
    <scope>NUCLEOTIDE SEQUENCE [LARGE SCALE GENOMIC DNA]</scope>
    <source>
        <strain evidence="8">DSM 26217</strain>
    </source>
</reference>
<keyword evidence="1" id="KW-0540">Nuclease</keyword>
<gene>
    <name evidence="7" type="primary">vsr</name>
    <name evidence="7" type="ORF">MOST_04660</name>
</gene>
<evidence type="ECO:0000256" key="2">
    <source>
        <dbReference type="ARBA" id="ARBA00022759"/>
    </source>
</evidence>
<dbReference type="InterPro" id="IPR011335">
    <property type="entry name" value="Restrct_endonuc-II-like"/>
</dbReference>
<dbReference type="Gene3D" id="3.40.960.10">
    <property type="entry name" value="VSR Endonuclease"/>
    <property type="match status" value="1"/>
</dbReference>
<evidence type="ECO:0000256" key="4">
    <source>
        <dbReference type="ARBA" id="ARBA00022801"/>
    </source>
</evidence>
<evidence type="ECO:0000313" key="8">
    <source>
        <dbReference type="Proteomes" id="UP000239430"/>
    </source>
</evidence>
<keyword evidence="4 7" id="KW-0378">Hydrolase</keyword>
<dbReference type="GO" id="GO:0006298">
    <property type="term" value="P:mismatch repair"/>
    <property type="evidence" value="ECO:0007669"/>
    <property type="project" value="InterPro"/>
</dbReference>
<dbReference type="InterPro" id="IPR004603">
    <property type="entry name" value="DNA_mismatch_endonuc_vsr"/>
</dbReference>
<protein>
    <submittedName>
        <fullName evidence="7">Very short patch repair protein</fullName>
        <ecNumber evidence="7">3.1.-.-</ecNumber>
    </submittedName>
</protein>
<evidence type="ECO:0000256" key="6">
    <source>
        <dbReference type="ARBA" id="ARBA00029466"/>
    </source>
</evidence>
<comment type="caution">
    <text evidence="7">The sequence shown here is derived from an EMBL/GenBank/DDBJ whole genome shotgun (WGS) entry which is preliminary data.</text>
</comment>
<evidence type="ECO:0000256" key="5">
    <source>
        <dbReference type="ARBA" id="ARBA00023204"/>
    </source>
</evidence>
<dbReference type="Pfam" id="PF03852">
    <property type="entry name" value="Vsr"/>
    <property type="match status" value="1"/>
</dbReference>
<dbReference type="Proteomes" id="UP000239430">
    <property type="component" value="Unassembled WGS sequence"/>
</dbReference>
<evidence type="ECO:0000256" key="3">
    <source>
        <dbReference type="ARBA" id="ARBA00022763"/>
    </source>
</evidence>
<name>A0A9X7J648_9FIRM</name>
<dbReference type="GO" id="GO:0004519">
    <property type="term" value="F:endonuclease activity"/>
    <property type="evidence" value="ECO:0007669"/>
    <property type="project" value="UniProtKB-KW"/>
</dbReference>
<evidence type="ECO:0000256" key="1">
    <source>
        <dbReference type="ARBA" id="ARBA00022722"/>
    </source>
</evidence>
<dbReference type="SUPFAM" id="SSF52980">
    <property type="entry name" value="Restriction endonuclease-like"/>
    <property type="match status" value="1"/>
</dbReference>
<dbReference type="AlphaFoldDB" id="A0A9X7J648"/>
<sequence length="134" mass="15476">MASVRSKNTKLELRLKNALMLQGLKPLSHDEYVTKYGESLVGSPDAIFPEARLAIFCDGCFWHGCPLHYQLPATRQDFWRKKIEENIARDRRVDAALTTAGWRVKRIWGHELKKKNLDRVVEDIIKLLNNPTGF</sequence>
<accession>A0A9X7J648</accession>